<feature type="region of interest" description="Disordered" evidence="1">
    <location>
        <begin position="1"/>
        <end position="80"/>
    </location>
</feature>
<evidence type="ECO:0000313" key="3">
    <source>
        <dbReference type="Proteomes" id="UP000322245"/>
    </source>
</evidence>
<name>A0A5D3B226_9TREE</name>
<dbReference type="EMBL" id="NIDF01000027">
    <property type="protein sequence ID" value="TYJ56246.1"/>
    <property type="molecule type" value="Genomic_DNA"/>
</dbReference>
<feature type="compositionally biased region" description="Polar residues" evidence="1">
    <location>
        <begin position="291"/>
        <end position="307"/>
    </location>
</feature>
<feature type="compositionally biased region" description="Low complexity" evidence="1">
    <location>
        <begin position="434"/>
        <end position="443"/>
    </location>
</feature>
<gene>
    <name evidence="2" type="ORF">B9479_003091</name>
</gene>
<keyword evidence="3" id="KW-1185">Reference proteome</keyword>
<organism evidence="2 3">
    <name type="scientific">Cryptococcus floricola</name>
    <dbReference type="NCBI Taxonomy" id="2591691"/>
    <lineage>
        <taxon>Eukaryota</taxon>
        <taxon>Fungi</taxon>
        <taxon>Dikarya</taxon>
        <taxon>Basidiomycota</taxon>
        <taxon>Agaricomycotina</taxon>
        <taxon>Tremellomycetes</taxon>
        <taxon>Tremellales</taxon>
        <taxon>Cryptococcaceae</taxon>
        <taxon>Cryptococcus</taxon>
    </lineage>
</organism>
<feature type="compositionally biased region" description="Low complexity" evidence="1">
    <location>
        <begin position="333"/>
        <end position="346"/>
    </location>
</feature>
<dbReference type="Proteomes" id="UP000322245">
    <property type="component" value="Unassembled WGS sequence"/>
</dbReference>
<feature type="region of interest" description="Disordered" evidence="1">
    <location>
        <begin position="229"/>
        <end position="270"/>
    </location>
</feature>
<feature type="compositionally biased region" description="Basic and acidic residues" evidence="1">
    <location>
        <begin position="55"/>
        <end position="64"/>
    </location>
</feature>
<feature type="compositionally biased region" description="Low complexity" evidence="1">
    <location>
        <begin position="253"/>
        <end position="269"/>
    </location>
</feature>
<proteinExistence type="predicted"/>
<feature type="compositionally biased region" description="Low complexity" evidence="1">
    <location>
        <begin position="374"/>
        <end position="392"/>
    </location>
</feature>
<dbReference type="GO" id="GO:0006368">
    <property type="term" value="P:transcription elongation by RNA polymerase II"/>
    <property type="evidence" value="ECO:0007669"/>
    <property type="project" value="InterPro"/>
</dbReference>
<dbReference type="InterPro" id="IPR010684">
    <property type="entry name" value="RNA_pol_II_trans_fac_SIII_A"/>
</dbReference>
<dbReference type="Pfam" id="PF06881">
    <property type="entry name" value="Elongin_A"/>
    <property type="match status" value="1"/>
</dbReference>
<dbReference type="PANTHER" id="PTHR15141">
    <property type="entry name" value="TRANSCRIPTION ELONGATION FACTOR B POLYPEPTIDE 3"/>
    <property type="match status" value="1"/>
</dbReference>
<accession>A0A5D3B226</accession>
<feature type="compositionally biased region" description="Basic and acidic residues" evidence="1">
    <location>
        <begin position="407"/>
        <end position="433"/>
    </location>
</feature>
<comment type="caution">
    <text evidence="2">The sequence shown here is derived from an EMBL/GenBank/DDBJ whole genome shotgun (WGS) entry which is preliminary data.</text>
</comment>
<evidence type="ECO:0008006" key="4">
    <source>
        <dbReference type="Google" id="ProtNLM"/>
    </source>
</evidence>
<dbReference type="Gene3D" id="6.10.250.3180">
    <property type="match status" value="1"/>
</dbReference>
<evidence type="ECO:0000313" key="2">
    <source>
        <dbReference type="EMBL" id="TYJ56246.1"/>
    </source>
</evidence>
<protein>
    <recommendedName>
        <fullName evidence="4">Elongin-A</fullName>
    </recommendedName>
</protein>
<dbReference type="InterPro" id="IPR051870">
    <property type="entry name" value="Elongin-A_domain"/>
</dbReference>
<dbReference type="AlphaFoldDB" id="A0A5D3B226"/>
<sequence>MAANHLEYEEEDQDLFGDTDLLGFSSVNPSAPINLAPPAVAGPSPNPLSPNRPVRQQEKPREQLYPHIVSGARSTRTNEDERLAELRDRKRAGSEQAPRKGVKSLRLISMNGEHVIQQHSSGIWDIGDMEYSVLRPFLDELGAEQLAEIERNSPHIKKDTDWLWECLLLQDYRLFHERCRITREGEVRTSGWRKMYKRAKEDALERQSQAADRVAARYKQLEQEKKSKSIVVLDKVMPGKKPTRSRGRGGSSVGSTSSRPSAAATSIAKARAEAQRARIALTHASGRYVPPTQTLTQAQRVSQSQLFKNPYMSGRPTPSGSERRDQPATVRIPAPRRVAKSAAVASRPRDVIASPPSSPLPGSFPSSQYPQVRASLPSHLASQPSPASPQSSERFRIDSKTLGTKKTFKEIKKPEARSFEPPALEKEKPKQKTDFFGGAASSADGGGIFRVKKRKPGVAGGASGPPAKRPAPGK</sequence>
<dbReference type="GO" id="GO:0070449">
    <property type="term" value="C:elongin complex"/>
    <property type="evidence" value="ECO:0007669"/>
    <property type="project" value="InterPro"/>
</dbReference>
<feature type="compositionally biased region" description="Acidic residues" evidence="1">
    <location>
        <begin position="8"/>
        <end position="17"/>
    </location>
</feature>
<feature type="region of interest" description="Disordered" evidence="1">
    <location>
        <begin position="283"/>
        <end position="474"/>
    </location>
</feature>
<evidence type="ECO:0000256" key="1">
    <source>
        <dbReference type="SAM" id="MobiDB-lite"/>
    </source>
</evidence>
<dbReference type="PANTHER" id="PTHR15141:SF76">
    <property type="entry name" value="TRANSCRIPTION ELONGATION FACTOR B POLYPEPTIDE 3"/>
    <property type="match status" value="1"/>
</dbReference>
<reference evidence="2 3" key="1">
    <citation type="submission" date="2017-05" db="EMBL/GenBank/DDBJ databases">
        <title>The Genome Sequence of Tsuchiyaea wingfieldii DSM 27421.</title>
        <authorList>
            <person name="Cuomo C."/>
            <person name="Passer A."/>
            <person name="Billmyre B."/>
            <person name="Heitman J."/>
        </authorList>
    </citation>
    <scope>NUCLEOTIDE SEQUENCE [LARGE SCALE GENOMIC DNA]</scope>
    <source>
        <strain evidence="2 3">DSM 27421</strain>
    </source>
</reference>